<proteinExistence type="inferred from homology"/>
<evidence type="ECO:0000256" key="10">
    <source>
        <dbReference type="ARBA" id="ARBA00044881"/>
    </source>
</evidence>
<comment type="catalytic activity">
    <reaction evidence="18">
        <text>L-histidyl-L-alpha-amino acid(out) = L-histidyl-L-alpha-amino acid(in)</text>
        <dbReference type="Rhea" id="RHEA:79379"/>
        <dbReference type="ChEBI" id="CHEBI:229964"/>
    </reaction>
</comment>
<feature type="chain" id="PRO_5007296234" description="Lysosomal dipeptide transporter MFSD1" evidence="26">
    <location>
        <begin position="23"/>
        <end position="507"/>
    </location>
</feature>
<dbReference type="Proteomes" id="UP000070544">
    <property type="component" value="Unassembled WGS sequence"/>
</dbReference>
<evidence type="ECO:0000256" key="14">
    <source>
        <dbReference type="ARBA" id="ARBA00044898"/>
    </source>
</evidence>
<keyword evidence="28" id="KW-1185">Reference proteome</keyword>
<evidence type="ECO:0000256" key="26">
    <source>
        <dbReference type="SAM" id="SignalP"/>
    </source>
</evidence>
<dbReference type="EMBL" id="KQ965752">
    <property type="protein sequence ID" value="KXS16551.1"/>
    <property type="molecule type" value="Genomic_DNA"/>
</dbReference>
<feature type="transmembrane region" description="Helical" evidence="25">
    <location>
        <begin position="462"/>
        <end position="483"/>
    </location>
</feature>
<feature type="transmembrane region" description="Helical" evidence="25">
    <location>
        <begin position="176"/>
        <end position="198"/>
    </location>
</feature>
<feature type="transmembrane region" description="Helical" evidence="25">
    <location>
        <begin position="52"/>
        <end position="74"/>
    </location>
</feature>
<evidence type="ECO:0000256" key="21">
    <source>
        <dbReference type="ARBA" id="ARBA00044985"/>
    </source>
</evidence>
<evidence type="ECO:0000313" key="28">
    <source>
        <dbReference type="Proteomes" id="UP000070544"/>
    </source>
</evidence>
<comment type="catalytic activity">
    <reaction evidence="17">
        <text>L-arginyl-glycine(out) = L-arginyl-glycine(in)</text>
        <dbReference type="Rhea" id="RHEA:79391"/>
        <dbReference type="ChEBI" id="CHEBI:229955"/>
    </reaction>
</comment>
<comment type="function">
    <text evidence="23">Lysosomal dipeptide uniporter that selectively exports lysine, arginine or histidine-containing dipeptides with a net positive charge from the lysosome lumen into the cytosol. Could play a role in a specific type of protein O-glycosylation indirectly regulating macrophages migration and tissue invasion. Also essential for liver homeostasis.</text>
</comment>
<evidence type="ECO:0000256" key="24">
    <source>
        <dbReference type="ARBA" id="ARBA00046376"/>
    </source>
</evidence>
<comment type="catalytic activity">
    <reaction evidence="8">
        <text>L-lysyl-L-alanine(out) = L-lysyl-L-alanine(in)</text>
        <dbReference type="Rhea" id="RHEA:79399"/>
        <dbReference type="ChEBI" id="CHEBI:229954"/>
    </reaction>
</comment>
<evidence type="ECO:0000256" key="9">
    <source>
        <dbReference type="ARBA" id="ARBA00044878"/>
    </source>
</evidence>
<keyword evidence="7" id="KW-0458">Lysosome</keyword>
<gene>
    <name evidence="27" type="ORF">M427DRAFT_292127</name>
</gene>
<keyword evidence="6 25" id="KW-0472">Membrane</keyword>
<dbReference type="Gene3D" id="1.20.1250.20">
    <property type="entry name" value="MFS general substrate transporter like domains"/>
    <property type="match status" value="2"/>
</dbReference>
<evidence type="ECO:0000256" key="5">
    <source>
        <dbReference type="ARBA" id="ARBA00022989"/>
    </source>
</evidence>
<evidence type="ECO:0000256" key="23">
    <source>
        <dbReference type="ARBA" id="ARBA00045709"/>
    </source>
</evidence>
<dbReference type="AlphaFoldDB" id="A0A139AIB0"/>
<evidence type="ECO:0000256" key="13">
    <source>
        <dbReference type="ARBA" id="ARBA00044893"/>
    </source>
</evidence>
<comment type="catalytic activity">
    <reaction evidence="12">
        <text>L-lysyl-L-alpha-amino acid(out) = L-lysyl-L-alpha-amino acid(in)</text>
        <dbReference type="Rhea" id="RHEA:79387"/>
        <dbReference type="ChEBI" id="CHEBI:229965"/>
    </reaction>
</comment>
<feature type="transmembrane region" description="Helical" evidence="25">
    <location>
        <begin position="409"/>
        <end position="429"/>
    </location>
</feature>
<evidence type="ECO:0000256" key="15">
    <source>
        <dbReference type="ARBA" id="ARBA00044899"/>
    </source>
</evidence>
<evidence type="ECO:0000256" key="12">
    <source>
        <dbReference type="ARBA" id="ARBA00044891"/>
    </source>
</evidence>
<comment type="catalytic activity">
    <reaction evidence="20">
        <text>L-lysyl-glycine(out) = L-lysyl-glycine(in)</text>
        <dbReference type="Rhea" id="RHEA:79407"/>
        <dbReference type="ChEBI" id="CHEBI:191202"/>
    </reaction>
</comment>
<evidence type="ECO:0000256" key="16">
    <source>
        <dbReference type="ARBA" id="ARBA00044900"/>
    </source>
</evidence>
<evidence type="ECO:0000313" key="27">
    <source>
        <dbReference type="EMBL" id="KXS16551.1"/>
    </source>
</evidence>
<keyword evidence="3" id="KW-0813">Transport</keyword>
<comment type="subcellular location">
    <subcellularLocation>
        <location evidence="1">Lysosome membrane</location>
        <topology evidence="1">Multi-pass membrane protein</topology>
    </subcellularLocation>
</comment>
<keyword evidence="5 25" id="KW-1133">Transmembrane helix</keyword>
<evidence type="ECO:0000256" key="11">
    <source>
        <dbReference type="ARBA" id="ARBA00044884"/>
    </source>
</evidence>
<feature type="transmembrane region" description="Helical" evidence="25">
    <location>
        <begin position="81"/>
        <end position="103"/>
    </location>
</feature>
<evidence type="ECO:0000256" key="8">
    <source>
        <dbReference type="ARBA" id="ARBA00044876"/>
    </source>
</evidence>
<dbReference type="PANTHER" id="PTHR23512:SF3">
    <property type="entry name" value="MAJOR FACILITATOR SUPERFAMILY DOMAIN-CONTAINING PROTEIN 1"/>
    <property type="match status" value="1"/>
</dbReference>
<evidence type="ECO:0000256" key="4">
    <source>
        <dbReference type="ARBA" id="ARBA00022692"/>
    </source>
</evidence>
<comment type="catalytic activity">
    <reaction evidence="19">
        <text>L-alanyl-L-lysine(out) = L-alanyl-L-lysine(in)</text>
        <dbReference type="Rhea" id="RHEA:79415"/>
        <dbReference type="ChEBI" id="CHEBI:192470"/>
    </reaction>
</comment>
<dbReference type="Pfam" id="PF07690">
    <property type="entry name" value="MFS_1"/>
    <property type="match status" value="1"/>
</dbReference>
<feature type="signal peptide" evidence="26">
    <location>
        <begin position="1"/>
        <end position="22"/>
    </location>
</feature>
<dbReference type="InterPro" id="IPR011701">
    <property type="entry name" value="MFS"/>
</dbReference>
<dbReference type="InterPro" id="IPR052187">
    <property type="entry name" value="MFSD1"/>
</dbReference>
<evidence type="ECO:0000256" key="2">
    <source>
        <dbReference type="ARBA" id="ARBA00008335"/>
    </source>
</evidence>
<comment type="catalytic activity">
    <reaction evidence="14">
        <text>L-aspartyl-L-lysine(out) = L-aspartyl-L-lysine(in)</text>
        <dbReference type="Rhea" id="RHEA:79411"/>
        <dbReference type="ChEBI" id="CHEBI:229953"/>
    </reaction>
</comment>
<keyword evidence="4 25" id="KW-0812">Transmembrane</keyword>
<evidence type="ECO:0000256" key="25">
    <source>
        <dbReference type="SAM" id="Phobius"/>
    </source>
</evidence>
<dbReference type="STRING" id="1344416.A0A139AIB0"/>
<organism evidence="27 28">
    <name type="scientific">Gonapodya prolifera (strain JEL478)</name>
    <name type="common">Monoblepharis prolifera</name>
    <dbReference type="NCBI Taxonomy" id="1344416"/>
    <lineage>
        <taxon>Eukaryota</taxon>
        <taxon>Fungi</taxon>
        <taxon>Fungi incertae sedis</taxon>
        <taxon>Chytridiomycota</taxon>
        <taxon>Chytridiomycota incertae sedis</taxon>
        <taxon>Monoblepharidomycetes</taxon>
        <taxon>Monoblepharidales</taxon>
        <taxon>Gonapodyaceae</taxon>
        <taxon>Gonapodya</taxon>
    </lineage>
</organism>
<evidence type="ECO:0000256" key="20">
    <source>
        <dbReference type="ARBA" id="ARBA00044924"/>
    </source>
</evidence>
<comment type="subunit">
    <text evidence="24">Homodimer. Interacts with lysosomal protein GLMP (via lumenal domain); the interaction starts while both proteins are still in the endoplasmic reticulum and is required for stabilization of MFSD1 in lysosomes but has no direct effect on its targeting to lysosomes or transporter activity.</text>
</comment>
<accession>A0A139AIB0</accession>
<evidence type="ECO:0000256" key="1">
    <source>
        <dbReference type="ARBA" id="ARBA00004155"/>
    </source>
</evidence>
<evidence type="ECO:0000256" key="19">
    <source>
        <dbReference type="ARBA" id="ARBA00044919"/>
    </source>
</evidence>
<feature type="transmembrane region" description="Helical" evidence="25">
    <location>
        <begin position="370"/>
        <end position="389"/>
    </location>
</feature>
<evidence type="ECO:0000256" key="18">
    <source>
        <dbReference type="ARBA" id="ARBA00044912"/>
    </source>
</evidence>
<name>A0A139AIB0_GONPJ</name>
<comment type="catalytic activity">
    <reaction evidence="15">
        <text>L-arginyl-L-alpha-amino acid(out) = L-arginyl-L-alpha-amino acid(in)</text>
        <dbReference type="Rhea" id="RHEA:79371"/>
        <dbReference type="ChEBI" id="CHEBI:84315"/>
    </reaction>
</comment>
<evidence type="ECO:0000256" key="6">
    <source>
        <dbReference type="ARBA" id="ARBA00023136"/>
    </source>
</evidence>
<reference evidence="27 28" key="1">
    <citation type="journal article" date="2015" name="Genome Biol. Evol.">
        <title>Phylogenomic analyses indicate that early fungi evolved digesting cell walls of algal ancestors of land plants.</title>
        <authorList>
            <person name="Chang Y."/>
            <person name="Wang S."/>
            <person name="Sekimoto S."/>
            <person name="Aerts A.L."/>
            <person name="Choi C."/>
            <person name="Clum A."/>
            <person name="LaButti K.M."/>
            <person name="Lindquist E.A."/>
            <person name="Yee Ngan C."/>
            <person name="Ohm R.A."/>
            <person name="Salamov A.A."/>
            <person name="Grigoriev I.V."/>
            <person name="Spatafora J.W."/>
            <person name="Berbee M.L."/>
        </authorList>
    </citation>
    <scope>NUCLEOTIDE SEQUENCE [LARGE SCALE GENOMIC DNA]</scope>
    <source>
        <strain evidence="27 28">JEL478</strain>
    </source>
</reference>
<evidence type="ECO:0000256" key="17">
    <source>
        <dbReference type="ARBA" id="ARBA00044903"/>
    </source>
</evidence>
<sequence length="507" mass="55600">MRARSVWRQSGMLLCLAATTLGTYYCYDMPGALNVKLRDWLEIPYFDWQYSLNLLYTFYSIPNVILPLVGGLIVELFDNNAVLIFFAATVFSGHCLFAVAVFYKSLHLMYASRFLAGLGSGALDTVQMVFMTKWFDGQEPIGLGLAMCLDLTFIRIATAVSDVISPRIAEHFGVPWAALLGVATCVTSLCAVWVTIAINRFPSGKTEKLKPACKKVENSIGEPQTSDVESEDGYGTAEHTAILSQTFPASSWKAGLHSPKLVQSFRSADHANSKATTELPKPAPNPRLSLLVVPPLPYPPIMLGVSPSTLGDSRHSRHFRHLTEEDSEDVVDPSEVSQLLEVRTFLDDTANEASQASSGRISLEKFGADFWLLCGICVLSYASVFPFFAVCTDFFQDKYFHGDVNSAGIVMAIPPVFCGITAPFIGYLFDGSPRLRPWLLLTSMALVTIAHLLFGWTSTSPYVGMLILGAGFSLFSSTIWPLVPVVSGDQVGTGWVETFVRIREMPC</sequence>
<feature type="transmembrane region" description="Helical" evidence="25">
    <location>
        <begin position="438"/>
        <end position="456"/>
    </location>
</feature>
<keyword evidence="26" id="KW-0732">Signal</keyword>
<comment type="catalytic activity">
    <reaction evidence="10">
        <text>L-alpha-aminoacyl-L-arginine(out) = L-alpha-aminoacyl-L-arginine(in)</text>
        <dbReference type="Rhea" id="RHEA:79367"/>
        <dbReference type="ChEBI" id="CHEBI:229968"/>
    </reaction>
</comment>
<dbReference type="GO" id="GO:0022857">
    <property type="term" value="F:transmembrane transporter activity"/>
    <property type="evidence" value="ECO:0007669"/>
    <property type="project" value="InterPro"/>
</dbReference>
<comment type="catalytic activity">
    <reaction evidence="9">
        <text>L-histidyl-glycine(out) = L-histidyl-glycine(in)</text>
        <dbReference type="Rhea" id="RHEA:79395"/>
        <dbReference type="ChEBI" id="CHEBI:229957"/>
    </reaction>
</comment>
<evidence type="ECO:0000256" key="7">
    <source>
        <dbReference type="ARBA" id="ARBA00023228"/>
    </source>
</evidence>
<protein>
    <recommendedName>
        <fullName evidence="21">Lysosomal dipeptide transporter MFSD1</fullName>
    </recommendedName>
    <alternativeName>
        <fullName evidence="22">Major facilitator superfamily domain-containing protein 1</fullName>
    </alternativeName>
</protein>
<evidence type="ECO:0000256" key="3">
    <source>
        <dbReference type="ARBA" id="ARBA00022448"/>
    </source>
</evidence>
<comment type="catalytic activity">
    <reaction evidence="11">
        <text>L-alpha-aminoacyl-L-histidine(out) = L-alpha-aminoacyl-L-histidine(in)</text>
        <dbReference type="Rhea" id="RHEA:79375"/>
        <dbReference type="ChEBI" id="CHEBI:229967"/>
    </reaction>
</comment>
<dbReference type="OrthoDB" id="424834at2759"/>
<dbReference type="PANTHER" id="PTHR23512">
    <property type="entry name" value="MAJOR FACILITATOR SUPERFAMILY DOMAIN-CONTAINING PROTEIN 1"/>
    <property type="match status" value="1"/>
</dbReference>
<evidence type="ECO:0000256" key="22">
    <source>
        <dbReference type="ARBA" id="ARBA00045018"/>
    </source>
</evidence>
<dbReference type="SUPFAM" id="SSF103473">
    <property type="entry name" value="MFS general substrate transporter"/>
    <property type="match status" value="1"/>
</dbReference>
<comment type="similarity">
    <text evidence="2">Belongs to the major facilitator superfamily.</text>
</comment>
<comment type="catalytic activity">
    <reaction evidence="16">
        <text>L-lysyl-L-lysine(out) = L-lysyl-L-lysine(in)</text>
        <dbReference type="Rhea" id="RHEA:79403"/>
        <dbReference type="ChEBI" id="CHEBI:229956"/>
    </reaction>
</comment>
<comment type="catalytic activity">
    <reaction evidence="13">
        <text>L-alpha-aminoacyl-L-lysine(out) = L-alpha-aminoacyl-L-lysine(in)</text>
        <dbReference type="Rhea" id="RHEA:79383"/>
        <dbReference type="ChEBI" id="CHEBI:229966"/>
    </reaction>
</comment>
<dbReference type="InterPro" id="IPR036259">
    <property type="entry name" value="MFS_trans_sf"/>
</dbReference>